<dbReference type="NCBIfam" id="TIGR03923">
    <property type="entry name" value="T7SS_EccE"/>
    <property type="match status" value="1"/>
</dbReference>
<dbReference type="EMBL" id="BAAARV010000100">
    <property type="protein sequence ID" value="GAA2386030.1"/>
    <property type="molecule type" value="Genomic_DNA"/>
</dbReference>
<dbReference type="Pfam" id="PF11203">
    <property type="entry name" value="EccE"/>
    <property type="match status" value="1"/>
</dbReference>
<protein>
    <recommendedName>
        <fullName evidence="7">Type VII secretion system protein EccE domain-containing protein</fullName>
    </recommendedName>
</protein>
<proteinExistence type="inferred from homology"/>
<evidence type="ECO:0000313" key="8">
    <source>
        <dbReference type="EMBL" id="GAA2386030.1"/>
    </source>
</evidence>
<accession>A0ABP5URS8</accession>
<gene>
    <name evidence="8" type="ORF">GCM10010170_096180</name>
</gene>
<evidence type="ECO:0000313" key="9">
    <source>
        <dbReference type="Proteomes" id="UP001501444"/>
    </source>
</evidence>
<comment type="subcellular location">
    <subcellularLocation>
        <location evidence="1">Cell membrane</location>
    </subcellularLocation>
</comment>
<sequence>MLAQAAIALVVAAWAAGPVWAMIAAPLALLVLLLAAGRVRHRPLARWIGDGLRYLGRRRTVPAGVGGAGLLALVRPGAATSTLDIDGADVGVLEDTDGLVAVVRVGDLSTLLGAALPALPPLSALLPAPARDVPEVRVQLLVSAVTAPSPSATPSATSYRQLTDGRVLAHQRVLVAVRVRRAGGYRRADLEESLVVAVRRVSRLLAKAGLPALPLSATSALAAVTEAAQHDPSHPIRETWTGVRVGGLHQATFRLRRWPEQGPLMSRLLTLPTSVTTLSLTAQSPVPSAAAPDRAAAAAPPPGSAPLGVPANGVVSPVYSYVPGPAAAYGPGVGPAAHPQADPGQRAAIPSPRRAVDDFLPFDAGPAGGPAVQAELVVRLAAPSAATLAQATTALRRLVESLDAKVTRLDGAQLDGLAATLPLGGGAAMEDAVLAGLVSGHEGLALGGARPATVTPPRLSAVAPPVGGEGIMLGVNRRGEPVVIRLFRPEPTRATLIGGVRCAQVVVMRALATGARVLVQSARPHAWEPFQRGLGTAEPLSVVPPGRLGDPPPATATRPQLLVLDVGAIPGRAAPVQESAWRTILYVRDDLTTADTDLLTRSDLALLQPLTPHEATLAGDALGLGDSRGWLTRISPEMLGVVINRQTVRWTQLSTTPLELQLTGGPAR</sequence>
<evidence type="ECO:0000256" key="6">
    <source>
        <dbReference type="ARBA" id="ARBA00023136"/>
    </source>
</evidence>
<keyword evidence="5" id="KW-1133">Transmembrane helix</keyword>
<dbReference type="InterPro" id="IPR021368">
    <property type="entry name" value="T7SS_EccE"/>
</dbReference>
<name>A0ABP5URS8_9ACTN</name>
<evidence type="ECO:0000256" key="1">
    <source>
        <dbReference type="ARBA" id="ARBA00004236"/>
    </source>
</evidence>
<keyword evidence="9" id="KW-1185">Reference proteome</keyword>
<keyword evidence="3" id="KW-1003">Cell membrane</keyword>
<keyword evidence="6" id="KW-0472">Membrane</keyword>
<keyword evidence="4" id="KW-0812">Transmembrane</keyword>
<evidence type="ECO:0000256" key="5">
    <source>
        <dbReference type="ARBA" id="ARBA00022989"/>
    </source>
</evidence>
<dbReference type="InterPro" id="IPR050051">
    <property type="entry name" value="EccE_dom"/>
</dbReference>
<organism evidence="8 9">
    <name type="scientific">Dactylosporangium salmoneum</name>
    <dbReference type="NCBI Taxonomy" id="53361"/>
    <lineage>
        <taxon>Bacteria</taxon>
        <taxon>Bacillati</taxon>
        <taxon>Actinomycetota</taxon>
        <taxon>Actinomycetes</taxon>
        <taxon>Micromonosporales</taxon>
        <taxon>Micromonosporaceae</taxon>
        <taxon>Dactylosporangium</taxon>
    </lineage>
</organism>
<evidence type="ECO:0000259" key="7">
    <source>
        <dbReference type="Pfam" id="PF11203"/>
    </source>
</evidence>
<evidence type="ECO:0000256" key="3">
    <source>
        <dbReference type="ARBA" id="ARBA00022475"/>
    </source>
</evidence>
<evidence type="ECO:0000256" key="2">
    <source>
        <dbReference type="ARBA" id="ARBA00007759"/>
    </source>
</evidence>
<dbReference type="Proteomes" id="UP001501444">
    <property type="component" value="Unassembled WGS sequence"/>
</dbReference>
<feature type="domain" description="Type VII secretion system protein EccE" evidence="7">
    <location>
        <begin position="171"/>
        <end position="254"/>
    </location>
</feature>
<reference evidence="9" key="1">
    <citation type="journal article" date="2019" name="Int. J. Syst. Evol. Microbiol.">
        <title>The Global Catalogue of Microorganisms (GCM) 10K type strain sequencing project: providing services to taxonomists for standard genome sequencing and annotation.</title>
        <authorList>
            <consortium name="The Broad Institute Genomics Platform"/>
            <consortium name="The Broad Institute Genome Sequencing Center for Infectious Disease"/>
            <person name="Wu L."/>
            <person name="Ma J."/>
        </authorList>
    </citation>
    <scope>NUCLEOTIDE SEQUENCE [LARGE SCALE GENOMIC DNA]</scope>
    <source>
        <strain evidence="9">JCM 3272</strain>
    </source>
</reference>
<comment type="similarity">
    <text evidence="2">Belongs to the EccE family.</text>
</comment>
<comment type="caution">
    <text evidence="8">The sequence shown here is derived from an EMBL/GenBank/DDBJ whole genome shotgun (WGS) entry which is preliminary data.</text>
</comment>
<evidence type="ECO:0000256" key="4">
    <source>
        <dbReference type="ARBA" id="ARBA00022692"/>
    </source>
</evidence>